<feature type="non-terminal residue" evidence="1">
    <location>
        <position position="95"/>
    </location>
</feature>
<accession>A0A382S713</accession>
<dbReference type="AlphaFoldDB" id="A0A382S713"/>
<organism evidence="1">
    <name type="scientific">marine metagenome</name>
    <dbReference type="NCBI Taxonomy" id="408172"/>
    <lineage>
        <taxon>unclassified sequences</taxon>
        <taxon>metagenomes</taxon>
        <taxon>ecological metagenomes</taxon>
    </lineage>
</organism>
<reference evidence="1" key="1">
    <citation type="submission" date="2018-05" db="EMBL/GenBank/DDBJ databases">
        <authorList>
            <person name="Lanie J.A."/>
            <person name="Ng W.-L."/>
            <person name="Kazmierczak K.M."/>
            <person name="Andrzejewski T.M."/>
            <person name="Davidsen T.M."/>
            <person name="Wayne K.J."/>
            <person name="Tettelin H."/>
            <person name="Glass J.I."/>
            <person name="Rusch D."/>
            <person name="Podicherti R."/>
            <person name="Tsui H.-C.T."/>
            <person name="Winkler M.E."/>
        </authorList>
    </citation>
    <scope>NUCLEOTIDE SEQUENCE</scope>
</reference>
<gene>
    <name evidence="1" type="ORF">METZ01_LOCUS357792</name>
</gene>
<protein>
    <submittedName>
        <fullName evidence="1">Uncharacterized protein</fullName>
    </submittedName>
</protein>
<dbReference type="EMBL" id="UINC01126448">
    <property type="protein sequence ID" value="SVD04938.1"/>
    <property type="molecule type" value="Genomic_DNA"/>
</dbReference>
<proteinExistence type="predicted"/>
<sequence length="95" mass="11006">MDFKHFFSTKTKLPYKEFEESLITEKNEKIHIINGIPRFVNSGNYADAFGLQWNMFSQTQFDSFTKQPISENRLEIALGQSLESIRDLKILEAGS</sequence>
<name>A0A382S713_9ZZZZ</name>
<evidence type="ECO:0000313" key="1">
    <source>
        <dbReference type="EMBL" id="SVD04938.1"/>
    </source>
</evidence>